<evidence type="ECO:0000313" key="5">
    <source>
        <dbReference type="Proteomes" id="UP000825729"/>
    </source>
</evidence>
<gene>
    <name evidence="4" type="ORF">H6P81_012434</name>
</gene>
<evidence type="ECO:0008006" key="6">
    <source>
        <dbReference type="Google" id="ProtNLM"/>
    </source>
</evidence>
<dbReference type="Pfam" id="PF13041">
    <property type="entry name" value="PPR_2"/>
    <property type="match status" value="3"/>
</dbReference>
<dbReference type="FunFam" id="1.25.40.10:FF:000348">
    <property type="entry name" value="Pentatricopeptide repeat-containing protein chloroplastic"/>
    <property type="match status" value="1"/>
</dbReference>
<dbReference type="NCBIfam" id="TIGR00756">
    <property type="entry name" value="PPR"/>
    <property type="match status" value="4"/>
</dbReference>
<dbReference type="SUPFAM" id="SSF48452">
    <property type="entry name" value="TPR-like"/>
    <property type="match status" value="1"/>
</dbReference>
<feature type="repeat" description="PPR" evidence="3">
    <location>
        <begin position="319"/>
        <end position="353"/>
    </location>
</feature>
<dbReference type="Pfam" id="PF20431">
    <property type="entry name" value="E_motif"/>
    <property type="match status" value="1"/>
</dbReference>
<comment type="similarity">
    <text evidence="1">Belongs to the PPR family. PCMP-H subfamily.</text>
</comment>
<dbReference type="FunFam" id="1.25.40.10:FF:000690">
    <property type="entry name" value="Pentatricopeptide repeat-containing protein"/>
    <property type="match status" value="1"/>
</dbReference>
<protein>
    <recommendedName>
        <fullName evidence="6">Chlororespiratory reduction 4</fullName>
    </recommendedName>
</protein>
<dbReference type="PANTHER" id="PTHR47926">
    <property type="entry name" value="PENTATRICOPEPTIDE REPEAT-CONTAINING PROTEIN"/>
    <property type="match status" value="1"/>
</dbReference>
<dbReference type="PANTHER" id="PTHR47926:SF537">
    <property type="entry name" value="PENTACOTRIPEPTIDE-REPEAT REGION OF PRORP DOMAIN-CONTAINING PROTEIN"/>
    <property type="match status" value="1"/>
</dbReference>
<accession>A0AAV7EEK9</accession>
<feature type="repeat" description="PPR" evidence="3">
    <location>
        <begin position="218"/>
        <end position="252"/>
    </location>
</feature>
<name>A0AAV7EEK9_ARIFI</name>
<reference evidence="4 5" key="1">
    <citation type="submission" date="2021-07" db="EMBL/GenBank/DDBJ databases">
        <title>The Aristolochia fimbriata genome: insights into angiosperm evolution, floral development and chemical biosynthesis.</title>
        <authorList>
            <person name="Jiao Y."/>
        </authorList>
    </citation>
    <scope>NUCLEOTIDE SEQUENCE [LARGE SCALE GENOMIC DNA]</scope>
    <source>
        <strain evidence="4">IBCAS-2021</strain>
        <tissue evidence="4">Leaf</tissue>
    </source>
</reference>
<dbReference type="InterPro" id="IPR046960">
    <property type="entry name" value="PPR_At4g14850-like_plant"/>
</dbReference>
<keyword evidence="2" id="KW-0677">Repeat</keyword>
<dbReference type="Pfam" id="PF01535">
    <property type="entry name" value="PPR"/>
    <property type="match status" value="2"/>
</dbReference>
<evidence type="ECO:0000313" key="4">
    <source>
        <dbReference type="EMBL" id="KAG9446306.1"/>
    </source>
</evidence>
<dbReference type="AlphaFoldDB" id="A0AAV7EEK9"/>
<comment type="caution">
    <text evidence="4">The sequence shown here is derived from an EMBL/GenBank/DDBJ whole genome shotgun (WGS) entry which is preliminary data.</text>
</comment>
<dbReference type="GO" id="GO:0009451">
    <property type="term" value="P:RNA modification"/>
    <property type="evidence" value="ECO:0007669"/>
    <property type="project" value="InterPro"/>
</dbReference>
<sequence>MSMLSWSPCASSVQLIPLGLRERENYATSLLQSATSFRQITQIHARIIHNNLHQNSFVAAKLVALYYSFKNTSYAARAFHQVPDPNHFVWNALIKGLCQYGEYEDCLVSYSRLVNHGSRPDRFTFPVLFKACSKLAAFGEGEVLHAHVLKLGMGADVFVQTALLDFYGSCRMSSAARLVFDRMSERDVVSWNAILASYVRSGLVDLARELFEDMPEKNVSSWTTMIGGLVQGGNPREALKLFHDMQITGVKPDEKLIATLLSAIADLGVLEMGQWVHDFVKKNGIRIDPYIATALIDMYSKCGSIEEARLVFDGITTKTISCYNAMIMGYAVQGMGKEAIKLLEEAERKGVGVDDFTVIAILIACSHSGLVDEGCRYFKLMREVYKIEPKMEHYGCLVDLLGRAGRFDDAMKMVESIEGDSLVLGTLAFACRLHGNLELGDKLARKISQMDPTNSGLLVLKSNLYAAKGKWEEAAGVRQLMRVRGIEKKPGCSWIEVDNVVHEFVAADDSHPCSLEIYSILTELTEHMKSLRANV</sequence>
<evidence type="ECO:0000256" key="2">
    <source>
        <dbReference type="ARBA" id="ARBA00022737"/>
    </source>
</evidence>
<keyword evidence="5" id="KW-1185">Reference proteome</keyword>
<dbReference type="GO" id="GO:0003729">
    <property type="term" value="F:mRNA binding"/>
    <property type="evidence" value="ECO:0007669"/>
    <property type="project" value="UniProtKB-ARBA"/>
</dbReference>
<dbReference type="EMBL" id="JAINDJ010000005">
    <property type="protein sequence ID" value="KAG9446306.1"/>
    <property type="molecule type" value="Genomic_DNA"/>
</dbReference>
<proteinExistence type="inferred from homology"/>
<feature type="repeat" description="PPR" evidence="3">
    <location>
        <begin position="187"/>
        <end position="217"/>
    </location>
</feature>
<dbReference type="InterPro" id="IPR046848">
    <property type="entry name" value="E_motif"/>
</dbReference>
<evidence type="ECO:0000256" key="1">
    <source>
        <dbReference type="ARBA" id="ARBA00006643"/>
    </source>
</evidence>
<dbReference type="InterPro" id="IPR011990">
    <property type="entry name" value="TPR-like_helical_dom_sf"/>
</dbReference>
<dbReference type="Proteomes" id="UP000825729">
    <property type="component" value="Unassembled WGS sequence"/>
</dbReference>
<dbReference type="PROSITE" id="PS51375">
    <property type="entry name" value="PPR"/>
    <property type="match status" value="4"/>
</dbReference>
<dbReference type="Gene3D" id="1.25.40.10">
    <property type="entry name" value="Tetratricopeptide repeat domain"/>
    <property type="match status" value="3"/>
</dbReference>
<organism evidence="4 5">
    <name type="scientific">Aristolochia fimbriata</name>
    <name type="common">White veined hardy Dutchman's pipe vine</name>
    <dbReference type="NCBI Taxonomy" id="158543"/>
    <lineage>
        <taxon>Eukaryota</taxon>
        <taxon>Viridiplantae</taxon>
        <taxon>Streptophyta</taxon>
        <taxon>Embryophyta</taxon>
        <taxon>Tracheophyta</taxon>
        <taxon>Spermatophyta</taxon>
        <taxon>Magnoliopsida</taxon>
        <taxon>Magnoliidae</taxon>
        <taxon>Piperales</taxon>
        <taxon>Aristolochiaceae</taxon>
        <taxon>Aristolochia</taxon>
    </lineage>
</organism>
<evidence type="ECO:0000256" key="3">
    <source>
        <dbReference type="PROSITE-ProRule" id="PRU00708"/>
    </source>
</evidence>
<dbReference type="InterPro" id="IPR002885">
    <property type="entry name" value="PPR_rpt"/>
</dbReference>
<feature type="repeat" description="PPR" evidence="3">
    <location>
        <begin position="86"/>
        <end position="120"/>
    </location>
</feature>